<dbReference type="PANTHER" id="PTHR34818:SF1">
    <property type="entry name" value="PROTEIN BLI-3"/>
    <property type="match status" value="1"/>
</dbReference>
<gene>
    <name evidence="2" type="ORF">S12H4_22180</name>
</gene>
<dbReference type="InterPro" id="IPR011576">
    <property type="entry name" value="Pyridox_Oxase_N"/>
</dbReference>
<dbReference type="PANTHER" id="PTHR34818">
    <property type="entry name" value="PROTEIN BLI-3"/>
    <property type="match status" value="1"/>
</dbReference>
<dbReference type="InterPro" id="IPR012349">
    <property type="entry name" value="Split_barrel_FMN-bd"/>
</dbReference>
<name>X1S4D6_9ZZZZ</name>
<dbReference type="Gene3D" id="2.30.110.10">
    <property type="entry name" value="Electron Transport, Fmn-binding Protein, Chain A"/>
    <property type="match status" value="1"/>
</dbReference>
<accession>X1S4D6</accession>
<proteinExistence type="predicted"/>
<protein>
    <recommendedName>
        <fullName evidence="1">Pyridoxamine 5'-phosphate oxidase N-terminal domain-containing protein</fullName>
    </recommendedName>
</protein>
<dbReference type="AlphaFoldDB" id="X1S4D6"/>
<evidence type="ECO:0000313" key="2">
    <source>
        <dbReference type="EMBL" id="GAI73981.1"/>
    </source>
</evidence>
<feature type="non-terminal residue" evidence="2">
    <location>
        <position position="1"/>
    </location>
</feature>
<reference evidence="2" key="1">
    <citation type="journal article" date="2014" name="Front. Microbiol.">
        <title>High frequency of phylogenetically diverse reductive dehalogenase-homologous genes in deep subseafloor sedimentary metagenomes.</title>
        <authorList>
            <person name="Kawai M."/>
            <person name="Futagami T."/>
            <person name="Toyoda A."/>
            <person name="Takaki Y."/>
            <person name="Nishi S."/>
            <person name="Hori S."/>
            <person name="Arai W."/>
            <person name="Tsubouchi T."/>
            <person name="Morono Y."/>
            <person name="Uchiyama I."/>
            <person name="Ito T."/>
            <person name="Fujiyama A."/>
            <person name="Inagaki F."/>
            <person name="Takami H."/>
        </authorList>
    </citation>
    <scope>NUCLEOTIDE SEQUENCE</scope>
    <source>
        <strain evidence="2">Expedition CK06-06</strain>
    </source>
</reference>
<comment type="caution">
    <text evidence="2">The sequence shown here is derived from an EMBL/GenBank/DDBJ whole genome shotgun (WGS) entry which is preliminary data.</text>
</comment>
<feature type="domain" description="Pyridoxamine 5'-phosphate oxidase N-terminal" evidence="1">
    <location>
        <begin position="1"/>
        <end position="103"/>
    </location>
</feature>
<dbReference type="Pfam" id="PF01243">
    <property type="entry name" value="PNPOx_N"/>
    <property type="match status" value="1"/>
</dbReference>
<evidence type="ECO:0000259" key="1">
    <source>
        <dbReference type="Pfam" id="PF01243"/>
    </source>
</evidence>
<dbReference type="EMBL" id="BARW01011523">
    <property type="protein sequence ID" value="GAI73981.1"/>
    <property type="molecule type" value="Genomic_DNA"/>
</dbReference>
<dbReference type="SUPFAM" id="SSF50475">
    <property type="entry name" value="FMN-binding split barrel"/>
    <property type="match status" value="1"/>
</dbReference>
<dbReference type="InterPro" id="IPR052917">
    <property type="entry name" value="Stress-Dev_Protein"/>
</dbReference>
<sequence length="115" mass="13574">ENQPRVRPVTLIYFDKKFWITTGTNDNKVAQIQKNPKIEFCLIVKKENKQGYVRGTGLAKMLKDKEQKEKIAKHCDFFSDFWESPDDPNYTLIELSINEVEYLKPDEINVCKFKI</sequence>
<organism evidence="2">
    <name type="scientific">marine sediment metagenome</name>
    <dbReference type="NCBI Taxonomy" id="412755"/>
    <lineage>
        <taxon>unclassified sequences</taxon>
        <taxon>metagenomes</taxon>
        <taxon>ecological metagenomes</taxon>
    </lineage>
</organism>